<comment type="caution">
    <text evidence="6">The sequence shown here is derived from an EMBL/GenBank/DDBJ whole genome shotgun (WGS) entry which is preliminary data.</text>
</comment>
<gene>
    <name evidence="6" type="ORF">GCM10009533_40400</name>
</gene>
<organism evidence="6 7">
    <name type="scientific">Saccharopolyspora erythraea</name>
    <name type="common">Streptomyces erythraeus</name>
    <dbReference type="NCBI Taxonomy" id="1836"/>
    <lineage>
        <taxon>Bacteria</taxon>
        <taxon>Bacillati</taxon>
        <taxon>Actinomycetota</taxon>
        <taxon>Actinomycetes</taxon>
        <taxon>Pseudonocardiales</taxon>
        <taxon>Pseudonocardiaceae</taxon>
        <taxon>Saccharopolyspora</taxon>
    </lineage>
</organism>
<comment type="subcellular location">
    <subcellularLocation>
        <location evidence="1">Membrane</location>
        <topology evidence="1">Multi-pass membrane protein</topology>
    </subcellularLocation>
</comment>
<evidence type="ECO:0000256" key="2">
    <source>
        <dbReference type="ARBA" id="ARBA00007375"/>
    </source>
</evidence>
<evidence type="ECO:0000313" key="6">
    <source>
        <dbReference type="EMBL" id="GAA0537101.1"/>
    </source>
</evidence>
<accession>A0ABN1D8M8</accession>
<keyword evidence="3" id="KW-0812">Transmembrane</keyword>
<dbReference type="Pfam" id="PF07947">
    <property type="entry name" value="YhhN"/>
    <property type="match status" value="1"/>
</dbReference>
<dbReference type="Proteomes" id="UP001500729">
    <property type="component" value="Unassembled WGS sequence"/>
</dbReference>
<keyword evidence="4" id="KW-1133">Transmembrane helix</keyword>
<reference evidence="6 7" key="1">
    <citation type="journal article" date="2019" name="Int. J. Syst. Evol. Microbiol.">
        <title>The Global Catalogue of Microorganisms (GCM) 10K type strain sequencing project: providing services to taxonomists for standard genome sequencing and annotation.</title>
        <authorList>
            <consortium name="The Broad Institute Genomics Platform"/>
            <consortium name="The Broad Institute Genome Sequencing Center for Infectious Disease"/>
            <person name="Wu L."/>
            <person name="Ma J."/>
        </authorList>
    </citation>
    <scope>NUCLEOTIDE SEQUENCE [LARGE SCALE GENOMIC DNA]</scope>
    <source>
        <strain evidence="6 7">JCM 10303</strain>
    </source>
</reference>
<evidence type="ECO:0000256" key="4">
    <source>
        <dbReference type="ARBA" id="ARBA00022989"/>
    </source>
</evidence>
<sequence>MRGLFALAAATDTAMALLGRSRARRVTKTALMPVLAAEQRPGAAGPLLGLAGSWAGDIALLRDDDRAFLVGLGSFLGAHVAYAGSFAARGGRPKLLHVLPVVACTAVTMRTFGRMAGPLRRPVQAYAVTIGTMAAAATALRGPGSGRVVLGAATFVASDTLLALARFALAEKWHRAADAGVMATYTLGQWLIHDGLRRYDAAQR</sequence>
<name>A0ABN1D8M8_SACER</name>
<dbReference type="RefSeq" id="WP_009945440.1">
    <property type="nucleotide sequence ID" value="NZ_BAAAGS010000027.1"/>
</dbReference>
<evidence type="ECO:0000256" key="5">
    <source>
        <dbReference type="ARBA" id="ARBA00023136"/>
    </source>
</evidence>
<comment type="similarity">
    <text evidence="2">Belongs to the TMEM86 family.</text>
</comment>
<evidence type="ECO:0000256" key="3">
    <source>
        <dbReference type="ARBA" id="ARBA00022692"/>
    </source>
</evidence>
<evidence type="ECO:0008006" key="8">
    <source>
        <dbReference type="Google" id="ProtNLM"/>
    </source>
</evidence>
<keyword evidence="5" id="KW-0472">Membrane</keyword>
<protein>
    <recommendedName>
        <fullName evidence="8">Membrane protein YhhN</fullName>
    </recommendedName>
</protein>
<dbReference type="InterPro" id="IPR012506">
    <property type="entry name" value="TMEM86B-like"/>
</dbReference>
<evidence type="ECO:0000256" key="1">
    <source>
        <dbReference type="ARBA" id="ARBA00004141"/>
    </source>
</evidence>
<evidence type="ECO:0000313" key="7">
    <source>
        <dbReference type="Proteomes" id="UP001500729"/>
    </source>
</evidence>
<proteinExistence type="inferred from homology"/>
<dbReference type="PANTHER" id="PTHR31885">
    <property type="entry name" value="GH04784P"/>
    <property type="match status" value="1"/>
</dbReference>
<dbReference type="PANTHER" id="PTHR31885:SF6">
    <property type="entry name" value="GH04784P"/>
    <property type="match status" value="1"/>
</dbReference>
<dbReference type="EMBL" id="BAAAGS010000027">
    <property type="protein sequence ID" value="GAA0537101.1"/>
    <property type="molecule type" value="Genomic_DNA"/>
</dbReference>
<keyword evidence="7" id="KW-1185">Reference proteome</keyword>